<dbReference type="GO" id="GO:0005829">
    <property type="term" value="C:cytosol"/>
    <property type="evidence" value="ECO:0007669"/>
    <property type="project" value="TreeGrafter"/>
</dbReference>
<proteinExistence type="inferred from homology"/>
<dbReference type="STRING" id="561176.SAMN04488561_0028"/>
<dbReference type="EMBL" id="FNUC01000001">
    <property type="protein sequence ID" value="SED58046.1"/>
    <property type="molecule type" value="Genomic_DNA"/>
</dbReference>
<evidence type="ECO:0000256" key="1">
    <source>
        <dbReference type="ARBA" id="ARBA00010164"/>
    </source>
</evidence>
<dbReference type="InterPro" id="IPR012893">
    <property type="entry name" value="HipA-like_C"/>
</dbReference>
<sequence>MRPTDLRSVDDAVVYKGGRQAGTLRRDGTDVVFGYLDDYLADTSAPQLAWTIPKAATEVRSSAESVPPFFAGLLPEGVRLRAVVTGTRTSEDDHLTLLLAVGADAVGDVSVVPPGTPFGDSAPALDLDAAGVADLREVFDRIVGADSLSYDQAAIPGVQPKVSAAMISSPLWTTSGPAILKLTPDRDYPRLVENEDFFLRMARACELTTPAHRLIHDRHGRSGLVVLRFDRALDGGTERRLAQEDACQVMGVYPASKYRLRTQDVIAALAGRCESGGGSRQAATVRLLQLVAFSYLIGNGDLHGKNFSIHRPLDGPWEPTPVYDLVSTQPYLSWRDPMALDLYGRANRLNHRHLVDAGERLGVTARAVSRMLARLTARAAGWPVRVGEIGLEPRATELLHDTIVRRIGELTPG</sequence>
<dbReference type="Pfam" id="PF13657">
    <property type="entry name" value="Couple_hipA"/>
    <property type="match status" value="1"/>
</dbReference>
<dbReference type="GO" id="GO:0004674">
    <property type="term" value="F:protein serine/threonine kinase activity"/>
    <property type="evidence" value="ECO:0007669"/>
    <property type="project" value="TreeGrafter"/>
</dbReference>
<dbReference type="NCBIfam" id="TIGR03071">
    <property type="entry name" value="couple_hipA"/>
    <property type="match status" value="1"/>
</dbReference>
<keyword evidence="2" id="KW-0808">Transferase</keyword>
<evidence type="ECO:0000259" key="4">
    <source>
        <dbReference type="Pfam" id="PF07804"/>
    </source>
</evidence>
<evidence type="ECO:0000256" key="3">
    <source>
        <dbReference type="ARBA" id="ARBA00022777"/>
    </source>
</evidence>
<evidence type="ECO:0000313" key="7">
    <source>
        <dbReference type="Proteomes" id="UP000181980"/>
    </source>
</evidence>
<dbReference type="PANTHER" id="PTHR37419">
    <property type="entry name" value="SERINE/THREONINE-PROTEIN KINASE TOXIN HIPA"/>
    <property type="match status" value="1"/>
</dbReference>
<dbReference type="Proteomes" id="UP000181980">
    <property type="component" value="Unassembled WGS sequence"/>
</dbReference>
<dbReference type="OrthoDB" id="3182374at2"/>
<evidence type="ECO:0000259" key="5">
    <source>
        <dbReference type="Pfam" id="PF13657"/>
    </source>
</evidence>
<accession>A0A1H5BUI1</accession>
<dbReference type="RefSeq" id="WP_069113925.1">
    <property type="nucleotide sequence ID" value="NZ_FNUC01000001.1"/>
</dbReference>
<organism evidence="6 7">
    <name type="scientific">Jiangella alba</name>
    <dbReference type="NCBI Taxonomy" id="561176"/>
    <lineage>
        <taxon>Bacteria</taxon>
        <taxon>Bacillati</taxon>
        <taxon>Actinomycetota</taxon>
        <taxon>Actinomycetes</taxon>
        <taxon>Jiangellales</taxon>
        <taxon>Jiangellaceae</taxon>
        <taxon>Jiangella</taxon>
    </lineage>
</organism>
<protein>
    <submittedName>
        <fullName evidence="6">Serine/threonine-protein kinase HipA</fullName>
    </submittedName>
</protein>
<dbReference type="AlphaFoldDB" id="A0A1H5BUI1"/>
<dbReference type="InterPro" id="IPR052028">
    <property type="entry name" value="HipA_Ser/Thr_kinase"/>
</dbReference>
<keyword evidence="3 6" id="KW-0418">Kinase</keyword>
<feature type="domain" description="HipA N-terminal subdomain 1" evidence="5">
    <location>
        <begin position="14"/>
        <end position="111"/>
    </location>
</feature>
<feature type="domain" description="HipA-like C-terminal" evidence="4">
    <location>
        <begin position="154"/>
        <end position="379"/>
    </location>
</feature>
<evidence type="ECO:0000256" key="2">
    <source>
        <dbReference type="ARBA" id="ARBA00022679"/>
    </source>
</evidence>
<comment type="similarity">
    <text evidence="1">Belongs to the HipA Ser/Thr kinase family.</text>
</comment>
<gene>
    <name evidence="6" type="ORF">SAMN04488561_0028</name>
</gene>
<dbReference type="PANTHER" id="PTHR37419:SF1">
    <property type="entry name" value="SERINE_THREONINE-PROTEIN KINASE TOXIN HIPA"/>
    <property type="match status" value="1"/>
</dbReference>
<dbReference type="InterPro" id="IPR017508">
    <property type="entry name" value="HipA_N1"/>
</dbReference>
<dbReference type="Gene3D" id="1.10.1070.20">
    <property type="match status" value="1"/>
</dbReference>
<evidence type="ECO:0000313" key="6">
    <source>
        <dbReference type="EMBL" id="SED58046.1"/>
    </source>
</evidence>
<reference evidence="7" key="1">
    <citation type="submission" date="2016-10" db="EMBL/GenBank/DDBJ databases">
        <authorList>
            <person name="Varghese N."/>
            <person name="Submissions S."/>
        </authorList>
    </citation>
    <scope>NUCLEOTIDE SEQUENCE [LARGE SCALE GENOMIC DNA]</scope>
    <source>
        <strain evidence="7">DSM 45237</strain>
    </source>
</reference>
<keyword evidence="7" id="KW-1185">Reference proteome</keyword>
<name>A0A1H5BUI1_9ACTN</name>
<dbReference type="Pfam" id="PF07804">
    <property type="entry name" value="HipA_C"/>
    <property type="match status" value="1"/>
</dbReference>